<sequence>MEKIGFKIWNSDLAIGEEGNALVSSFLQKASKIIETEINEDGGIGGKQMTITFEHVVKGEEGIKKVLNSVHNTPDILFTHGDNQKLIEGLDLDSHIHFAKAISKDVEFHPNIFKTSHVDPNARSLTIKFLLEEFNTGARVFFIHDGKRMSEKENDFTSNHKGEVKSINFSDFQTAPEIEKHLMPILAEIGNEDIIILDVGLRVFKDIFNHLNETGKHPLVLKLFGSIEGRFPKIGFPLIAISAAFPFQYLDFENLIKQTNISLDERQKSWVKDAAWRLEFPLLVAYAAQKTGLVFSTKEQFLEDMRNALNSIDGERDIFIGKKAIFAFKDNVNLQKLNYLCQFPKSLQTPLLYPNIFYPKQFFPEGEDIKEFSVNFVYIDILRVNNINIGEGTWG</sequence>
<protein>
    <submittedName>
        <fullName evidence="1">Uncharacterized protein</fullName>
    </submittedName>
</protein>
<accession>A0A382EYM4</accession>
<name>A0A382EYM4_9ZZZZ</name>
<organism evidence="1">
    <name type="scientific">marine metagenome</name>
    <dbReference type="NCBI Taxonomy" id="408172"/>
    <lineage>
        <taxon>unclassified sequences</taxon>
        <taxon>metagenomes</taxon>
        <taxon>ecological metagenomes</taxon>
    </lineage>
</organism>
<gene>
    <name evidence="1" type="ORF">METZ01_LOCUS207801</name>
</gene>
<feature type="non-terminal residue" evidence="1">
    <location>
        <position position="395"/>
    </location>
</feature>
<dbReference type="EMBL" id="UINC01046652">
    <property type="protein sequence ID" value="SVB54947.1"/>
    <property type="molecule type" value="Genomic_DNA"/>
</dbReference>
<reference evidence="1" key="1">
    <citation type="submission" date="2018-05" db="EMBL/GenBank/DDBJ databases">
        <authorList>
            <person name="Lanie J.A."/>
            <person name="Ng W.-L."/>
            <person name="Kazmierczak K.M."/>
            <person name="Andrzejewski T.M."/>
            <person name="Davidsen T.M."/>
            <person name="Wayne K.J."/>
            <person name="Tettelin H."/>
            <person name="Glass J.I."/>
            <person name="Rusch D."/>
            <person name="Podicherti R."/>
            <person name="Tsui H.-C.T."/>
            <person name="Winkler M.E."/>
        </authorList>
    </citation>
    <scope>NUCLEOTIDE SEQUENCE</scope>
</reference>
<dbReference type="AlphaFoldDB" id="A0A382EYM4"/>
<proteinExistence type="predicted"/>
<evidence type="ECO:0000313" key="1">
    <source>
        <dbReference type="EMBL" id="SVB54947.1"/>
    </source>
</evidence>